<name>N0BDX4_9EURY</name>
<dbReference type="PANTHER" id="PTHR43820">
    <property type="entry name" value="HIGH-AFFINITY BRANCHED-CHAIN AMINO ACID TRANSPORT ATP-BINDING PROTEIN LIVF"/>
    <property type="match status" value="1"/>
</dbReference>
<proteinExistence type="inferred from homology"/>
<evidence type="ECO:0000313" key="7">
    <source>
        <dbReference type="EMBL" id="AGK61829.1"/>
    </source>
</evidence>
<evidence type="ECO:0000256" key="5">
    <source>
        <dbReference type="ARBA" id="ARBA00022970"/>
    </source>
</evidence>
<dbReference type="InterPro" id="IPR003593">
    <property type="entry name" value="AAA+_ATPase"/>
</dbReference>
<organism evidence="7 8">
    <name type="scientific">Archaeoglobus sulfaticallidus PM70-1</name>
    <dbReference type="NCBI Taxonomy" id="387631"/>
    <lineage>
        <taxon>Archaea</taxon>
        <taxon>Methanobacteriati</taxon>
        <taxon>Methanobacteriota</taxon>
        <taxon>Archaeoglobi</taxon>
        <taxon>Archaeoglobales</taxon>
        <taxon>Archaeoglobaceae</taxon>
        <taxon>Archaeoglobus</taxon>
    </lineage>
</organism>
<dbReference type="PROSITE" id="PS00211">
    <property type="entry name" value="ABC_TRANSPORTER_1"/>
    <property type="match status" value="1"/>
</dbReference>
<evidence type="ECO:0000256" key="4">
    <source>
        <dbReference type="ARBA" id="ARBA00022840"/>
    </source>
</evidence>
<gene>
    <name evidence="7" type="ORF">Asulf_01861</name>
</gene>
<sequence length="237" mass="26399">MDKILRVEALESGYGTMQVLWGAEIEVSKGSITTVLGPNGAGKSTLLKTIFGLVRPWNGKIFFKDEDVTLMPPHKKVENGLTMVLEGRHLFPNMTVRENLILGAYSDRAMEKMNESLELIYSLFPRLKERSEQLAGTLSGGEQQMVAIARALMTNPEIILLDEPSQGLAPKLVMQMFDTIHKLKDEGLTILLVEQNVFASLEISDYAYVLNEGRIVLGGTIDEIKDSEEIKRIYLGV</sequence>
<dbReference type="InterPro" id="IPR003439">
    <property type="entry name" value="ABC_transporter-like_ATP-bd"/>
</dbReference>
<dbReference type="Gene3D" id="3.40.50.300">
    <property type="entry name" value="P-loop containing nucleotide triphosphate hydrolases"/>
    <property type="match status" value="1"/>
</dbReference>
<keyword evidence="2" id="KW-0813">Transport</keyword>
<evidence type="ECO:0000313" key="8">
    <source>
        <dbReference type="Proteomes" id="UP000013307"/>
    </source>
</evidence>
<evidence type="ECO:0000256" key="3">
    <source>
        <dbReference type="ARBA" id="ARBA00022741"/>
    </source>
</evidence>
<dbReference type="CDD" id="cd03224">
    <property type="entry name" value="ABC_TM1139_LivF_branched"/>
    <property type="match status" value="1"/>
</dbReference>
<evidence type="ECO:0000259" key="6">
    <source>
        <dbReference type="PROSITE" id="PS50893"/>
    </source>
</evidence>
<dbReference type="InterPro" id="IPR052156">
    <property type="entry name" value="BCAA_Transport_ATP-bd_LivF"/>
</dbReference>
<dbReference type="PROSITE" id="PS50893">
    <property type="entry name" value="ABC_TRANSPORTER_2"/>
    <property type="match status" value="1"/>
</dbReference>
<dbReference type="InterPro" id="IPR027417">
    <property type="entry name" value="P-loop_NTPase"/>
</dbReference>
<dbReference type="eggNOG" id="arCOG00924">
    <property type="taxonomic scope" value="Archaea"/>
</dbReference>
<dbReference type="GO" id="GO:0015658">
    <property type="term" value="F:branched-chain amino acid transmembrane transporter activity"/>
    <property type="evidence" value="ECO:0007669"/>
    <property type="project" value="TreeGrafter"/>
</dbReference>
<dbReference type="GO" id="GO:0005524">
    <property type="term" value="F:ATP binding"/>
    <property type="evidence" value="ECO:0007669"/>
    <property type="project" value="UniProtKB-KW"/>
</dbReference>
<evidence type="ECO:0000256" key="1">
    <source>
        <dbReference type="ARBA" id="ARBA00005417"/>
    </source>
</evidence>
<dbReference type="RefSeq" id="WP_015591425.1">
    <property type="nucleotide sequence ID" value="NC_021169.1"/>
</dbReference>
<dbReference type="InterPro" id="IPR017871">
    <property type="entry name" value="ABC_transporter-like_CS"/>
</dbReference>
<evidence type="ECO:0000256" key="2">
    <source>
        <dbReference type="ARBA" id="ARBA00022448"/>
    </source>
</evidence>
<keyword evidence="8" id="KW-1185">Reference proteome</keyword>
<dbReference type="GeneID" id="15393496"/>
<dbReference type="PANTHER" id="PTHR43820:SF4">
    <property type="entry name" value="HIGH-AFFINITY BRANCHED-CHAIN AMINO ACID TRANSPORT ATP-BINDING PROTEIN LIVF"/>
    <property type="match status" value="1"/>
</dbReference>
<dbReference type="EMBL" id="CP005290">
    <property type="protein sequence ID" value="AGK61829.1"/>
    <property type="molecule type" value="Genomic_DNA"/>
</dbReference>
<dbReference type="STRING" id="387631.Asulf_01861"/>
<accession>N0BDX4</accession>
<reference evidence="7 8" key="1">
    <citation type="journal article" date="2013" name="Genome Announc.">
        <title>Complete Genome Sequence of the Thermophilic and Facultatively Chemolithoautotrophic Sulfate Reducer Archaeoglobus sulfaticallidus Strain PM70-1T.</title>
        <authorList>
            <person name="Stokke R."/>
            <person name="Hocking W.P."/>
            <person name="Steinsbu B.O."/>
            <person name="Steen I.H."/>
        </authorList>
    </citation>
    <scope>NUCLEOTIDE SEQUENCE [LARGE SCALE GENOMIC DNA]</scope>
    <source>
        <strain evidence="7">PM70-1</strain>
    </source>
</reference>
<dbReference type="SMART" id="SM00382">
    <property type="entry name" value="AAA"/>
    <property type="match status" value="1"/>
</dbReference>
<dbReference type="Proteomes" id="UP000013307">
    <property type="component" value="Chromosome"/>
</dbReference>
<dbReference type="HOGENOM" id="CLU_000604_1_2_2"/>
<keyword evidence="4 7" id="KW-0067">ATP-binding</keyword>
<feature type="domain" description="ABC transporter" evidence="6">
    <location>
        <begin position="5"/>
        <end position="237"/>
    </location>
</feature>
<comment type="similarity">
    <text evidence="1">Belongs to the ABC transporter superfamily.</text>
</comment>
<dbReference type="SUPFAM" id="SSF52540">
    <property type="entry name" value="P-loop containing nucleoside triphosphate hydrolases"/>
    <property type="match status" value="1"/>
</dbReference>
<keyword evidence="3" id="KW-0547">Nucleotide-binding</keyword>
<dbReference type="KEGG" id="ast:Asulf_01861"/>
<dbReference type="Pfam" id="PF00005">
    <property type="entry name" value="ABC_tran"/>
    <property type="match status" value="1"/>
</dbReference>
<dbReference type="OrthoDB" id="97750at2157"/>
<keyword evidence="5" id="KW-0029">Amino-acid transport</keyword>
<protein>
    <submittedName>
        <fullName evidence="7">Amino acid/amide ABC transporter ATP-binding protein 2, HAAT family</fullName>
    </submittedName>
</protein>
<dbReference type="GO" id="GO:0016887">
    <property type="term" value="F:ATP hydrolysis activity"/>
    <property type="evidence" value="ECO:0007669"/>
    <property type="project" value="InterPro"/>
</dbReference>
<dbReference type="GO" id="GO:0015807">
    <property type="term" value="P:L-amino acid transport"/>
    <property type="evidence" value="ECO:0007669"/>
    <property type="project" value="TreeGrafter"/>
</dbReference>
<dbReference type="AlphaFoldDB" id="N0BDX4"/>